<proteinExistence type="predicted"/>
<gene>
    <name evidence="3" type="ORF">ACFQ3F_13230</name>
</gene>
<dbReference type="Gene3D" id="3.60.10.10">
    <property type="entry name" value="Endonuclease/exonuclease/phosphatase"/>
    <property type="match status" value="1"/>
</dbReference>
<keyword evidence="3" id="KW-0255">Endonuclease</keyword>
<comment type="caution">
    <text evidence="3">The sequence shown here is derived from an EMBL/GenBank/DDBJ whole genome shotgun (WGS) entry which is preliminary data.</text>
</comment>
<evidence type="ECO:0000313" key="4">
    <source>
        <dbReference type="Proteomes" id="UP001597229"/>
    </source>
</evidence>
<dbReference type="InterPro" id="IPR005135">
    <property type="entry name" value="Endo/exonuclease/phosphatase"/>
</dbReference>
<dbReference type="GO" id="GO:0004519">
    <property type="term" value="F:endonuclease activity"/>
    <property type="evidence" value="ECO:0007669"/>
    <property type="project" value="UniProtKB-KW"/>
</dbReference>
<dbReference type="Pfam" id="PF03372">
    <property type="entry name" value="Exo_endo_phos"/>
    <property type="match status" value="1"/>
</dbReference>
<dbReference type="Proteomes" id="UP001597229">
    <property type="component" value="Unassembled WGS sequence"/>
</dbReference>
<dbReference type="EMBL" id="JBHTLX010000017">
    <property type="protein sequence ID" value="MFD1248756.1"/>
    <property type="molecule type" value="Genomic_DNA"/>
</dbReference>
<feature type="transmembrane region" description="Helical" evidence="1">
    <location>
        <begin position="32"/>
        <end position="53"/>
    </location>
</feature>
<keyword evidence="1" id="KW-0812">Transmembrane</keyword>
<dbReference type="SUPFAM" id="SSF56219">
    <property type="entry name" value="DNase I-like"/>
    <property type="match status" value="1"/>
</dbReference>
<dbReference type="RefSeq" id="WP_367919190.1">
    <property type="nucleotide sequence ID" value="NZ_BAABAC010000020.1"/>
</dbReference>
<evidence type="ECO:0000259" key="2">
    <source>
        <dbReference type="Pfam" id="PF03372"/>
    </source>
</evidence>
<evidence type="ECO:0000256" key="1">
    <source>
        <dbReference type="SAM" id="Phobius"/>
    </source>
</evidence>
<organism evidence="3 4">
    <name type="scientific">Nocardioides ginsengisoli</name>
    <dbReference type="NCBI Taxonomy" id="363868"/>
    <lineage>
        <taxon>Bacteria</taxon>
        <taxon>Bacillati</taxon>
        <taxon>Actinomycetota</taxon>
        <taxon>Actinomycetes</taxon>
        <taxon>Propionibacteriales</taxon>
        <taxon>Nocardioidaceae</taxon>
        <taxon>Nocardioides</taxon>
    </lineage>
</organism>
<keyword evidence="1" id="KW-0472">Membrane</keyword>
<reference evidence="4" key="1">
    <citation type="journal article" date="2019" name="Int. J. Syst. Evol. Microbiol.">
        <title>The Global Catalogue of Microorganisms (GCM) 10K type strain sequencing project: providing services to taxonomists for standard genome sequencing and annotation.</title>
        <authorList>
            <consortium name="The Broad Institute Genomics Platform"/>
            <consortium name="The Broad Institute Genome Sequencing Center for Infectious Disease"/>
            <person name="Wu L."/>
            <person name="Ma J."/>
        </authorList>
    </citation>
    <scope>NUCLEOTIDE SEQUENCE [LARGE SCALE GENOMIC DNA]</scope>
    <source>
        <strain evidence="4">CCUG 52478</strain>
    </source>
</reference>
<keyword evidence="4" id="KW-1185">Reference proteome</keyword>
<protein>
    <submittedName>
        <fullName evidence="3">Endonuclease/exonuclease/phosphatase family protein</fullName>
    </submittedName>
</protein>
<evidence type="ECO:0000313" key="3">
    <source>
        <dbReference type="EMBL" id="MFD1248756.1"/>
    </source>
</evidence>
<dbReference type="InterPro" id="IPR036691">
    <property type="entry name" value="Endo/exonu/phosph_ase_sf"/>
</dbReference>
<keyword evidence="1" id="KW-1133">Transmembrane helix</keyword>
<feature type="transmembrane region" description="Helical" evidence="1">
    <location>
        <begin position="7"/>
        <end position="26"/>
    </location>
</feature>
<keyword evidence="3" id="KW-0540">Nuclease</keyword>
<feature type="domain" description="Endonuclease/exonuclease/phosphatase" evidence="2">
    <location>
        <begin position="118"/>
        <end position="298"/>
    </location>
</feature>
<feature type="transmembrane region" description="Helical" evidence="1">
    <location>
        <begin position="60"/>
        <end position="81"/>
    </location>
</feature>
<accession>A0ABW3W146</accession>
<name>A0ABW3W146_9ACTN</name>
<sequence length="307" mass="31958">MSRLRSALPVVVLSLIVGAVVGLGVVPGMAGTIGAALLPWAGLLLVPLAVIGVRAAIRRSWAALALPVVAVVWAVAVGPALPSVTSVTSSWPPAKGTAVTFASQNVEAHSGTSAASARTLADRGSAVIALTELDGDARTKAAQALSASHPYSYTVGTVGLWSVYPLSNPEGLRLGLAWERALRADVAAPGGTVRVYVVHAASFRPGQQAGRDAMLDRLARLVASDDSRRLVAMGDFNAPTTDPALAGIRDHLTEPRPRGLSFGFTWPARFPLVRIDHIFERGMTALDTDVIRAGGSDHRAVLATFDD</sequence>
<keyword evidence="3" id="KW-0378">Hydrolase</keyword>